<dbReference type="GO" id="GO:0016491">
    <property type="term" value="F:oxidoreductase activity"/>
    <property type="evidence" value="ECO:0007669"/>
    <property type="project" value="InterPro"/>
</dbReference>
<evidence type="ECO:0000256" key="5">
    <source>
        <dbReference type="SAM" id="SignalP"/>
    </source>
</evidence>
<feature type="chain" id="PRO_5021843439" evidence="5">
    <location>
        <begin position="25"/>
        <end position="484"/>
    </location>
</feature>
<dbReference type="Gene3D" id="3.40.30.10">
    <property type="entry name" value="Glutaredoxin"/>
    <property type="match status" value="1"/>
</dbReference>
<dbReference type="InterPro" id="IPR013766">
    <property type="entry name" value="Thioredoxin_domain"/>
</dbReference>
<keyword evidence="4" id="KW-0676">Redox-active center</keyword>
<dbReference type="OrthoDB" id="6399635at2"/>
<proteinExistence type="predicted"/>
<evidence type="ECO:0000256" key="4">
    <source>
        <dbReference type="ARBA" id="ARBA00023284"/>
    </source>
</evidence>
<dbReference type="PANTHER" id="PTHR42852">
    <property type="entry name" value="THIOL:DISULFIDE INTERCHANGE PROTEIN DSBE"/>
    <property type="match status" value="1"/>
</dbReference>
<evidence type="ECO:0000259" key="6">
    <source>
        <dbReference type="PROSITE" id="PS51352"/>
    </source>
</evidence>
<name>A0A514CEK2_9BACT</name>
<evidence type="ECO:0000313" key="7">
    <source>
        <dbReference type="EMBL" id="QDH78180.1"/>
    </source>
</evidence>
<dbReference type="InterPro" id="IPR050553">
    <property type="entry name" value="Thioredoxin_ResA/DsbE_sf"/>
</dbReference>
<dbReference type="PANTHER" id="PTHR42852:SF6">
    <property type="entry name" value="THIOL:DISULFIDE INTERCHANGE PROTEIN DSBE"/>
    <property type="match status" value="1"/>
</dbReference>
<keyword evidence="5" id="KW-0732">Signal</keyword>
<evidence type="ECO:0000256" key="1">
    <source>
        <dbReference type="ARBA" id="ARBA00004196"/>
    </source>
</evidence>
<dbReference type="Pfam" id="PF08534">
    <property type="entry name" value="Redoxin"/>
    <property type="match status" value="1"/>
</dbReference>
<dbReference type="AlphaFoldDB" id="A0A514CEK2"/>
<dbReference type="InterPro" id="IPR036249">
    <property type="entry name" value="Thioredoxin-like_sf"/>
</dbReference>
<evidence type="ECO:0000313" key="8">
    <source>
        <dbReference type="Proteomes" id="UP000316614"/>
    </source>
</evidence>
<evidence type="ECO:0000256" key="2">
    <source>
        <dbReference type="ARBA" id="ARBA00022748"/>
    </source>
</evidence>
<dbReference type="GO" id="GO:0030313">
    <property type="term" value="C:cell envelope"/>
    <property type="evidence" value="ECO:0007669"/>
    <property type="project" value="UniProtKB-SubCell"/>
</dbReference>
<comment type="subcellular location">
    <subcellularLocation>
        <location evidence="1">Cell envelope</location>
    </subcellularLocation>
</comment>
<feature type="domain" description="Thioredoxin" evidence="6">
    <location>
        <begin position="341"/>
        <end position="484"/>
    </location>
</feature>
<gene>
    <name evidence="7" type="ORF">FKX85_03645</name>
</gene>
<keyword evidence="2" id="KW-0201">Cytochrome c-type biogenesis</keyword>
<keyword evidence="3" id="KW-1015">Disulfide bond</keyword>
<dbReference type="PROSITE" id="PS51352">
    <property type="entry name" value="THIOREDOXIN_2"/>
    <property type="match status" value="1"/>
</dbReference>
<feature type="signal peptide" evidence="5">
    <location>
        <begin position="1"/>
        <end position="24"/>
    </location>
</feature>
<dbReference type="GO" id="GO:0017004">
    <property type="term" value="P:cytochrome complex assembly"/>
    <property type="evidence" value="ECO:0007669"/>
    <property type="project" value="UniProtKB-KW"/>
</dbReference>
<protein>
    <submittedName>
        <fullName evidence="7">TlpA family protein disulfide reductase</fullName>
    </submittedName>
</protein>
<dbReference type="InterPro" id="IPR013740">
    <property type="entry name" value="Redoxin"/>
</dbReference>
<dbReference type="CDD" id="cd02966">
    <property type="entry name" value="TlpA_like_family"/>
    <property type="match status" value="1"/>
</dbReference>
<dbReference type="KEGG" id="echi:FKX85_03645"/>
<organism evidence="7 8">
    <name type="scientific">Echinicola soli</name>
    <dbReference type="NCBI Taxonomy" id="2591634"/>
    <lineage>
        <taxon>Bacteria</taxon>
        <taxon>Pseudomonadati</taxon>
        <taxon>Bacteroidota</taxon>
        <taxon>Cytophagia</taxon>
        <taxon>Cytophagales</taxon>
        <taxon>Cyclobacteriaceae</taxon>
        <taxon>Echinicola</taxon>
    </lineage>
</organism>
<keyword evidence="8" id="KW-1185">Reference proteome</keyword>
<evidence type="ECO:0000256" key="3">
    <source>
        <dbReference type="ARBA" id="ARBA00023157"/>
    </source>
</evidence>
<dbReference type="SUPFAM" id="SSF52833">
    <property type="entry name" value="Thioredoxin-like"/>
    <property type="match status" value="1"/>
</dbReference>
<sequence length="484" mass="54655">MYFYIKPKYFMKSKLFLLPLLALLACGKAEKNPAVQLTLDLENIDDASVLNIYDLSAQLGGDLLSPISSIAADSTGTFQVTMDSIQPGFYGLEVNDQGFTTLYLYDGVNMAVKGDPKKPKQLAYSGEGAGEAIFYRDFAALSTQSLGVFVEEDESNFVRKLDSAYQAGMNEINEADSLNNTFITNEKALLTARRALYTSYYPRGRQRLMQSAEEILLPDSVKAYKTMAITLANEGLLIPEYRRVMDNLHQTAFNKVMNEYSEAHPDENWGMTEYIEMRRDYILEDEDEALKDYLLAKLALDAISYYGDEAAALAYDTYLEKYPDSPFKEYLEAVNKKWEKLAKGKPAIEVEGSAPDGSKVKLSDFEGKVIYLDTWATWCGPCRGEFPAAKKLKEEYKDQKDVVFMYASIDSDKEAWEKYLKEDPDFKGIHLYVDGAWQSDLCHDYMINAIPRYILIDKNGNIANVKAPRPSSGETIRNEINALL</sequence>
<reference evidence="7 8" key="1">
    <citation type="submission" date="2019-06" db="EMBL/GenBank/DDBJ databases">
        <title>Echinicola alkalisoli sp. nov. isolated from saline soil.</title>
        <authorList>
            <person name="Sun J.-Q."/>
            <person name="Xu L."/>
        </authorList>
    </citation>
    <scope>NUCLEOTIDE SEQUENCE [LARGE SCALE GENOMIC DNA]</scope>
    <source>
        <strain evidence="7 8">LN3S3</strain>
    </source>
</reference>
<dbReference type="Proteomes" id="UP000316614">
    <property type="component" value="Chromosome"/>
</dbReference>
<dbReference type="EMBL" id="CP041253">
    <property type="protein sequence ID" value="QDH78180.1"/>
    <property type="molecule type" value="Genomic_DNA"/>
</dbReference>
<accession>A0A514CEK2</accession>
<dbReference type="PROSITE" id="PS51257">
    <property type="entry name" value="PROKAR_LIPOPROTEIN"/>
    <property type="match status" value="1"/>
</dbReference>